<organism evidence="2 3">
    <name type="scientific">Pseudonocardia nematodicida</name>
    <dbReference type="NCBI Taxonomy" id="1206997"/>
    <lineage>
        <taxon>Bacteria</taxon>
        <taxon>Bacillati</taxon>
        <taxon>Actinomycetota</taxon>
        <taxon>Actinomycetes</taxon>
        <taxon>Pseudonocardiales</taxon>
        <taxon>Pseudonocardiaceae</taxon>
        <taxon>Pseudonocardia</taxon>
    </lineage>
</organism>
<reference evidence="2 3" key="1">
    <citation type="submission" date="2024-03" db="EMBL/GenBank/DDBJ databases">
        <title>Draft genome sequence of Pseudonocardia nematodicida JCM 31783.</title>
        <authorList>
            <person name="Butdee W."/>
            <person name="Duangmal K."/>
        </authorList>
    </citation>
    <scope>NUCLEOTIDE SEQUENCE [LARGE SCALE GENOMIC DNA]</scope>
    <source>
        <strain evidence="2 3">JCM 31783</strain>
    </source>
</reference>
<evidence type="ECO:0000313" key="3">
    <source>
        <dbReference type="Proteomes" id="UP001494902"/>
    </source>
</evidence>
<sequence length="209" mass="21622">MDDQAVFAAIARVRLRFADLIDSIDDDRLGTPSLCAGWAVRDVAGHLSIASAPSLPALLWAVLRAGGSYDRAMDRLSRDAGTRPVAELAATIRANAGSRFAMPEVGPRGPLTDVLVHTVDVAQPLGLEYDAGPDGLRAALEFVTAGRATAFVARGRLAGLRLVADDVGFAAGAGAEVTGRAIDILAAACGRAAVLDRLTGPGVEILRAR</sequence>
<dbReference type="Gene3D" id="1.20.120.450">
    <property type="entry name" value="dinb family like domain"/>
    <property type="match status" value="1"/>
</dbReference>
<dbReference type="Proteomes" id="UP001494902">
    <property type="component" value="Unassembled WGS sequence"/>
</dbReference>
<comment type="caution">
    <text evidence="2">The sequence shown here is derived from an EMBL/GenBank/DDBJ whole genome shotgun (WGS) entry which is preliminary data.</text>
</comment>
<dbReference type="EMBL" id="JBEDNQ010000005">
    <property type="protein sequence ID" value="MEQ3551804.1"/>
    <property type="molecule type" value="Genomic_DNA"/>
</dbReference>
<name>A0ABV1KBF4_9PSEU</name>
<dbReference type="GO" id="GO:0016853">
    <property type="term" value="F:isomerase activity"/>
    <property type="evidence" value="ECO:0007669"/>
    <property type="project" value="UniProtKB-KW"/>
</dbReference>
<gene>
    <name evidence="2" type="ORF">WIS52_15125</name>
</gene>
<dbReference type="SUPFAM" id="SSF109854">
    <property type="entry name" value="DinB/YfiT-like putative metalloenzymes"/>
    <property type="match status" value="1"/>
</dbReference>
<dbReference type="RefSeq" id="WP_349298871.1">
    <property type="nucleotide sequence ID" value="NZ_JBEDNQ010000005.1"/>
</dbReference>
<dbReference type="InterPro" id="IPR017517">
    <property type="entry name" value="Maleyloyr_isom"/>
</dbReference>
<keyword evidence="3" id="KW-1185">Reference proteome</keyword>
<proteinExistence type="predicted"/>
<accession>A0ABV1KBF4</accession>
<keyword evidence="2" id="KW-0413">Isomerase</keyword>
<dbReference type="NCBIfam" id="TIGR03083">
    <property type="entry name" value="maleylpyruvate isomerase family mycothiol-dependent enzyme"/>
    <property type="match status" value="1"/>
</dbReference>
<dbReference type="InterPro" id="IPR034660">
    <property type="entry name" value="DinB/YfiT-like"/>
</dbReference>
<protein>
    <submittedName>
        <fullName evidence="2">Maleylpyruvate isomerase family mycothiol-dependent enzyme</fullName>
    </submittedName>
</protein>
<evidence type="ECO:0000313" key="2">
    <source>
        <dbReference type="EMBL" id="MEQ3551804.1"/>
    </source>
</evidence>
<dbReference type="Pfam" id="PF11716">
    <property type="entry name" value="MDMPI_N"/>
    <property type="match status" value="1"/>
</dbReference>
<evidence type="ECO:0000259" key="1">
    <source>
        <dbReference type="Pfam" id="PF11716"/>
    </source>
</evidence>
<dbReference type="InterPro" id="IPR024344">
    <property type="entry name" value="MDMPI_metal-binding"/>
</dbReference>
<feature type="domain" description="Mycothiol-dependent maleylpyruvate isomerase metal-binding" evidence="1">
    <location>
        <begin position="14"/>
        <end position="98"/>
    </location>
</feature>